<reference evidence="3" key="1">
    <citation type="journal article" date="2019" name="Int. J. Syst. Evol. Microbiol.">
        <title>The Global Catalogue of Microorganisms (GCM) 10K type strain sequencing project: providing services to taxonomists for standard genome sequencing and annotation.</title>
        <authorList>
            <consortium name="The Broad Institute Genomics Platform"/>
            <consortium name="The Broad Institute Genome Sequencing Center for Infectious Disease"/>
            <person name="Wu L."/>
            <person name="Ma J."/>
        </authorList>
    </citation>
    <scope>NUCLEOTIDE SEQUENCE [LARGE SCALE GENOMIC DNA]</scope>
    <source>
        <strain evidence="3">JCM 13004</strain>
    </source>
</reference>
<evidence type="ECO:0000313" key="3">
    <source>
        <dbReference type="Proteomes" id="UP001500037"/>
    </source>
</evidence>
<feature type="region of interest" description="Disordered" evidence="1">
    <location>
        <begin position="35"/>
        <end position="78"/>
    </location>
</feature>
<dbReference type="Proteomes" id="UP001500037">
    <property type="component" value="Unassembled WGS sequence"/>
</dbReference>
<accession>A0ABP4GCN0</accession>
<dbReference type="PROSITE" id="PS51257">
    <property type="entry name" value="PROKAR_LIPOPROTEIN"/>
    <property type="match status" value="1"/>
</dbReference>
<gene>
    <name evidence="2" type="ORF">GCM10009665_09000</name>
</gene>
<comment type="caution">
    <text evidence="2">The sequence shown here is derived from an EMBL/GenBank/DDBJ whole genome shotgun (WGS) entry which is preliminary data.</text>
</comment>
<name>A0ABP4GCN0_9ACTN</name>
<protein>
    <submittedName>
        <fullName evidence="2">Uncharacterized protein</fullName>
    </submittedName>
</protein>
<organism evidence="2 3">
    <name type="scientific">Kitasatospora nipponensis</name>
    <dbReference type="NCBI Taxonomy" id="258049"/>
    <lineage>
        <taxon>Bacteria</taxon>
        <taxon>Bacillati</taxon>
        <taxon>Actinomycetota</taxon>
        <taxon>Actinomycetes</taxon>
        <taxon>Kitasatosporales</taxon>
        <taxon>Streptomycetaceae</taxon>
        <taxon>Kitasatospora</taxon>
    </lineage>
</organism>
<feature type="region of interest" description="Disordered" evidence="1">
    <location>
        <begin position="93"/>
        <end position="132"/>
    </location>
</feature>
<proteinExistence type="predicted"/>
<sequence length="132" mass="13680">MNPRTPMETAGQRAYGAPLPGSFIGCIALRGAYGAAPTPGKGQESGKAVSATRECSRRPPIAGHPPRPEAHGGASRQRMTPWAILPRSHPISCLPDCSRPRMDTATTRGGRRGVPARLPPAGCALAAGHARA</sequence>
<evidence type="ECO:0000313" key="2">
    <source>
        <dbReference type="EMBL" id="GAA1221042.1"/>
    </source>
</evidence>
<dbReference type="EMBL" id="BAAALF010000008">
    <property type="protein sequence ID" value="GAA1221042.1"/>
    <property type="molecule type" value="Genomic_DNA"/>
</dbReference>
<keyword evidence="3" id="KW-1185">Reference proteome</keyword>
<feature type="compositionally biased region" description="Low complexity" evidence="1">
    <location>
        <begin position="119"/>
        <end position="132"/>
    </location>
</feature>
<evidence type="ECO:0000256" key="1">
    <source>
        <dbReference type="SAM" id="MobiDB-lite"/>
    </source>
</evidence>